<sequence>MGNMSIRRQILALGIGSMLAVGLVAMVAFIMLNRQVEHYQHLLDEQYAVALEADKTVLAFKRQVQEWKNVLLRGHDASNLNKYWGRFEEHQRDIQSSAIAIANSDVPPQARAKIQAFQAEHKAIFSKYQAGKQAFISSGYDHKAGDRAVSGIDRQPTKDLEEASEIITAAANDKAKQLAATTKKVFFTAGAALVSMMILVALAAAYIGSNKIAKPISEMVRHLDLLVRGNFSSRVDYWGQDEMGRMADGIRTLQAKLQGSTDKLSAVTNSLHAASESMEGVAKSIQTGTTSQYSRTEHSASAMTELSCTAKEVAKHASDAKRLSDQADEAAVDGEKVMNEAISTMHQMKDQIANTAGVIMSLEEDTSEVGKVLDVIRGIAEQTNLLALNAAIEAARAGEQGRGFAVVADEVRTLAQRTQESTAEIHQMIVNVQSGAHGAVSAIEAGGAQSEDTMEKLTKAGAKLQDIRHCIDQMTGVNQLIASAAQEQAHVSEDITQAITDIANIANDSAKQAGEVSAMTATMRKSCDELQLVVAELKS</sequence>
<reference evidence="8 9" key="1">
    <citation type="journal article" date="2008" name="PLoS Genet.">
        <title>Complete genome sequence of the complex carbohydrate-degrading marine bacterium, Saccharophagus degradans strain 2-40 T.</title>
        <authorList>
            <person name="Weiner R.M."/>
            <person name="Taylor L.E.II."/>
            <person name="Henrissat B."/>
            <person name="Hauser L."/>
            <person name="Land M."/>
            <person name="Coutinho P.M."/>
            <person name="Rancurel C."/>
            <person name="Saunders E.H."/>
            <person name="Longmire A.G."/>
            <person name="Zhang H."/>
            <person name="Bayer E.A."/>
            <person name="Gilbert H.J."/>
            <person name="Larimer F."/>
            <person name="Zhulin I.B."/>
            <person name="Ekborg N.A."/>
            <person name="Lamed R."/>
            <person name="Richardson P.M."/>
            <person name="Borovok I."/>
            <person name="Hutcheson S."/>
        </authorList>
    </citation>
    <scope>NUCLEOTIDE SEQUENCE [LARGE SCALE GENOMIC DNA]</scope>
    <source>
        <strain evidence="9">2-40 / ATCC 43961 / DSM 17024</strain>
    </source>
</reference>
<comment type="similarity">
    <text evidence="3">Belongs to the methyl-accepting chemotaxis (MCP) protein family.</text>
</comment>
<dbReference type="EMBL" id="CP000282">
    <property type="protein sequence ID" value="ABD80370.1"/>
    <property type="molecule type" value="Genomic_DNA"/>
</dbReference>
<dbReference type="HOGENOM" id="CLU_000445_107_27_6"/>
<evidence type="ECO:0000256" key="2">
    <source>
        <dbReference type="ARBA" id="ARBA00023224"/>
    </source>
</evidence>
<dbReference type="GO" id="GO:0004888">
    <property type="term" value="F:transmembrane signaling receptor activity"/>
    <property type="evidence" value="ECO:0007669"/>
    <property type="project" value="InterPro"/>
</dbReference>
<dbReference type="SMART" id="SM00304">
    <property type="entry name" value="HAMP"/>
    <property type="match status" value="1"/>
</dbReference>
<dbReference type="InterPro" id="IPR003660">
    <property type="entry name" value="HAMP_dom"/>
</dbReference>
<dbReference type="InterPro" id="IPR004089">
    <property type="entry name" value="MCPsignal_dom"/>
</dbReference>
<evidence type="ECO:0000313" key="9">
    <source>
        <dbReference type="Proteomes" id="UP000001947"/>
    </source>
</evidence>
<dbReference type="CDD" id="cd06225">
    <property type="entry name" value="HAMP"/>
    <property type="match status" value="1"/>
</dbReference>
<accession>Q21LQ9</accession>
<feature type="transmembrane region" description="Helical" evidence="5">
    <location>
        <begin position="12"/>
        <end position="32"/>
    </location>
</feature>
<dbReference type="Pfam" id="PF00015">
    <property type="entry name" value="MCPsignal"/>
    <property type="match status" value="1"/>
</dbReference>
<dbReference type="GO" id="GO:0016020">
    <property type="term" value="C:membrane"/>
    <property type="evidence" value="ECO:0007669"/>
    <property type="project" value="UniProtKB-SubCell"/>
</dbReference>
<dbReference type="Proteomes" id="UP000001947">
    <property type="component" value="Chromosome"/>
</dbReference>
<evidence type="ECO:0000256" key="4">
    <source>
        <dbReference type="PROSITE-ProRule" id="PRU00284"/>
    </source>
</evidence>
<name>Q21LQ9_SACD2</name>
<dbReference type="eggNOG" id="COG0840">
    <property type="taxonomic scope" value="Bacteria"/>
</dbReference>
<evidence type="ECO:0000259" key="6">
    <source>
        <dbReference type="PROSITE" id="PS50111"/>
    </source>
</evidence>
<dbReference type="SMART" id="SM00283">
    <property type="entry name" value="MA"/>
    <property type="match status" value="1"/>
</dbReference>
<evidence type="ECO:0000313" key="8">
    <source>
        <dbReference type="EMBL" id="ABD80370.1"/>
    </source>
</evidence>
<keyword evidence="9" id="KW-1185">Reference proteome</keyword>
<feature type="domain" description="Methyl-accepting transducer" evidence="6">
    <location>
        <begin position="267"/>
        <end position="503"/>
    </location>
</feature>
<dbReference type="STRING" id="203122.Sde_1108"/>
<proteinExistence type="inferred from homology"/>
<evidence type="ECO:0000256" key="5">
    <source>
        <dbReference type="SAM" id="Phobius"/>
    </source>
</evidence>
<dbReference type="KEGG" id="sde:Sde_1108"/>
<keyword evidence="5" id="KW-0472">Membrane</keyword>
<dbReference type="PANTHER" id="PTHR32089:SF120">
    <property type="entry name" value="METHYL-ACCEPTING CHEMOTAXIS PROTEIN TLPQ"/>
    <property type="match status" value="1"/>
</dbReference>
<dbReference type="PROSITE" id="PS50885">
    <property type="entry name" value="HAMP"/>
    <property type="match status" value="1"/>
</dbReference>
<feature type="transmembrane region" description="Helical" evidence="5">
    <location>
        <begin position="185"/>
        <end position="207"/>
    </location>
</feature>
<dbReference type="InterPro" id="IPR004090">
    <property type="entry name" value="Chemotax_Me-accpt_rcpt"/>
</dbReference>
<dbReference type="PROSITE" id="PS50111">
    <property type="entry name" value="CHEMOTAXIS_TRANSDUC_2"/>
    <property type="match status" value="1"/>
</dbReference>
<dbReference type="Gene3D" id="1.10.287.950">
    <property type="entry name" value="Methyl-accepting chemotaxis protein"/>
    <property type="match status" value="1"/>
</dbReference>
<keyword evidence="5" id="KW-0812">Transmembrane</keyword>
<feature type="domain" description="HAMP" evidence="7">
    <location>
        <begin position="210"/>
        <end position="262"/>
    </location>
</feature>
<dbReference type="AlphaFoldDB" id="Q21LQ9"/>
<dbReference type="GO" id="GO:0006935">
    <property type="term" value="P:chemotaxis"/>
    <property type="evidence" value="ECO:0007669"/>
    <property type="project" value="InterPro"/>
</dbReference>
<dbReference type="Pfam" id="PF00672">
    <property type="entry name" value="HAMP"/>
    <property type="match status" value="1"/>
</dbReference>
<evidence type="ECO:0000259" key="7">
    <source>
        <dbReference type="PROSITE" id="PS50885"/>
    </source>
</evidence>
<organism evidence="8 9">
    <name type="scientific">Saccharophagus degradans (strain 2-40 / ATCC 43961 / DSM 17024)</name>
    <dbReference type="NCBI Taxonomy" id="203122"/>
    <lineage>
        <taxon>Bacteria</taxon>
        <taxon>Pseudomonadati</taxon>
        <taxon>Pseudomonadota</taxon>
        <taxon>Gammaproteobacteria</taxon>
        <taxon>Cellvibrionales</taxon>
        <taxon>Cellvibrionaceae</taxon>
        <taxon>Saccharophagus</taxon>
    </lineage>
</organism>
<dbReference type="SUPFAM" id="SSF58104">
    <property type="entry name" value="Methyl-accepting chemotaxis protein (MCP) signaling domain"/>
    <property type="match status" value="1"/>
</dbReference>
<evidence type="ECO:0000256" key="1">
    <source>
        <dbReference type="ARBA" id="ARBA00004370"/>
    </source>
</evidence>
<keyword evidence="2 4" id="KW-0807">Transducer</keyword>
<dbReference type="PRINTS" id="PR00260">
    <property type="entry name" value="CHEMTRNSDUCR"/>
</dbReference>
<dbReference type="FunFam" id="1.10.287.950:FF:000001">
    <property type="entry name" value="Methyl-accepting chemotaxis sensory transducer"/>
    <property type="match status" value="1"/>
</dbReference>
<evidence type="ECO:0000256" key="3">
    <source>
        <dbReference type="ARBA" id="ARBA00029447"/>
    </source>
</evidence>
<dbReference type="CDD" id="cd11386">
    <property type="entry name" value="MCP_signal"/>
    <property type="match status" value="1"/>
</dbReference>
<gene>
    <name evidence="8" type="ordered locus">Sde_1108</name>
</gene>
<dbReference type="GO" id="GO:0007165">
    <property type="term" value="P:signal transduction"/>
    <property type="evidence" value="ECO:0007669"/>
    <property type="project" value="UniProtKB-KW"/>
</dbReference>
<protein>
    <submittedName>
        <fullName evidence="8">Chemotaxis sensory transducer</fullName>
    </submittedName>
</protein>
<comment type="subcellular location">
    <subcellularLocation>
        <location evidence="1">Membrane</location>
    </subcellularLocation>
</comment>
<dbReference type="PANTHER" id="PTHR32089">
    <property type="entry name" value="METHYL-ACCEPTING CHEMOTAXIS PROTEIN MCPB"/>
    <property type="match status" value="1"/>
</dbReference>
<keyword evidence="5" id="KW-1133">Transmembrane helix</keyword>